<evidence type="ECO:0000256" key="1">
    <source>
        <dbReference type="SAM" id="MobiDB-lite"/>
    </source>
</evidence>
<evidence type="ECO:0000313" key="2">
    <source>
        <dbReference type="EMBL" id="CAB0009754.1"/>
    </source>
</evidence>
<feature type="non-terminal residue" evidence="2">
    <location>
        <position position="64"/>
    </location>
</feature>
<accession>A0A6H5H2U5</accession>
<evidence type="ECO:0000313" key="3">
    <source>
        <dbReference type="Proteomes" id="UP000479000"/>
    </source>
</evidence>
<keyword evidence="3" id="KW-1185">Reference proteome</keyword>
<sequence length="64" mass="6706">MSRRRPVSLVSAGGVRVRSGRFFFSNDVVSSVTTPKIERSIPPPQNAGTVNGPARLSSRGPPGG</sequence>
<proteinExistence type="predicted"/>
<organism evidence="2 3">
    <name type="scientific">Nesidiocoris tenuis</name>
    <dbReference type="NCBI Taxonomy" id="355587"/>
    <lineage>
        <taxon>Eukaryota</taxon>
        <taxon>Metazoa</taxon>
        <taxon>Ecdysozoa</taxon>
        <taxon>Arthropoda</taxon>
        <taxon>Hexapoda</taxon>
        <taxon>Insecta</taxon>
        <taxon>Pterygota</taxon>
        <taxon>Neoptera</taxon>
        <taxon>Paraneoptera</taxon>
        <taxon>Hemiptera</taxon>
        <taxon>Heteroptera</taxon>
        <taxon>Panheteroptera</taxon>
        <taxon>Cimicomorpha</taxon>
        <taxon>Miridae</taxon>
        <taxon>Dicyphina</taxon>
        <taxon>Nesidiocoris</taxon>
    </lineage>
</organism>
<dbReference type="AlphaFoldDB" id="A0A6H5H2U5"/>
<dbReference type="EMBL" id="CADCXU010022201">
    <property type="protein sequence ID" value="CAB0009754.1"/>
    <property type="molecule type" value="Genomic_DNA"/>
</dbReference>
<reference evidence="2 3" key="1">
    <citation type="submission" date="2020-02" db="EMBL/GenBank/DDBJ databases">
        <authorList>
            <person name="Ferguson B K."/>
        </authorList>
    </citation>
    <scope>NUCLEOTIDE SEQUENCE [LARGE SCALE GENOMIC DNA]</scope>
</reference>
<protein>
    <submittedName>
        <fullName evidence="2">Uncharacterized protein</fullName>
    </submittedName>
</protein>
<dbReference type="Proteomes" id="UP000479000">
    <property type="component" value="Unassembled WGS sequence"/>
</dbReference>
<name>A0A6H5H2U5_9HEMI</name>
<gene>
    <name evidence="2" type="ORF">NTEN_LOCUS14855</name>
</gene>
<feature type="region of interest" description="Disordered" evidence="1">
    <location>
        <begin position="33"/>
        <end position="64"/>
    </location>
</feature>